<sequence>MASDRRPKMKRPAAVSDLLGAFLSGTPAEKRLYEGRIWLVWDQAVGDRIALHAQPSAYREGTLTVTVDSAPWMQQLTYLKKELIAKVNEQLGQEMVREIYMKAGRIVPPTLKKPHVPKRRELSDVEATEITEQTATISDPELRSILERLIKRDRESRD</sequence>
<proteinExistence type="predicted"/>
<reference evidence="2" key="1">
    <citation type="submission" date="2020-06" db="EMBL/GenBank/DDBJ databases">
        <title>Draft genomic sequecing of Geomonas sp. Red745.</title>
        <authorList>
            <person name="Itoh H."/>
            <person name="Xu Z.X."/>
            <person name="Ushijima N."/>
            <person name="Masuda Y."/>
            <person name="Shiratori Y."/>
            <person name="Senoo K."/>
        </authorList>
    </citation>
    <scope>NUCLEOTIDE SEQUENCE [LARGE SCALE GENOMIC DNA]</scope>
    <source>
        <strain evidence="2">Red745</strain>
    </source>
</reference>
<dbReference type="AlphaFoldDB" id="A0A6V8NCJ4"/>
<dbReference type="PANTHER" id="PTHR36456">
    <property type="entry name" value="UPF0232 PROTEIN SCO3875"/>
    <property type="match status" value="1"/>
</dbReference>
<evidence type="ECO:0000313" key="1">
    <source>
        <dbReference type="EMBL" id="GFO70150.1"/>
    </source>
</evidence>
<dbReference type="PANTHER" id="PTHR36456:SF1">
    <property type="entry name" value="UPF0232 PROTEIN SCO3875"/>
    <property type="match status" value="1"/>
</dbReference>
<keyword evidence="2" id="KW-1185">Reference proteome</keyword>
<comment type="caution">
    <text evidence="1">The sequence shown here is derived from an EMBL/GenBank/DDBJ whole genome shotgun (WGS) entry which is preliminary data.</text>
</comment>
<name>A0A6V8NCJ4_9BACT</name>
<dbReference type="Pfam" id="PF05258">
    <property type="entry name" value="DciA"/>
    <property type="match status" value="1"/>
</dbReference>
<organism evidence="1 2">
    <name type="scientific">Geomonas limicola</name>
    <dbReference type="NCBI Taxonomy" id="2740186"/>
    <lineage>
        <taxon>Bacteria</taxon>
        <taxon>Pseudomonadati</taxon>
        <taxon>Thermodesulfobacteriota</taxon>
        <taxon>Desulfuromonadia</taxon>
        <taxon>Geobacterales</taxon>
        <taxon>Geobacteraceae</taxon>
        <taxon>Geomonas</taxon>
    </lineage>
</organism>
<protein>
    <recommendedName>
        <fullName evidence="3">RNA-binding protein</fullName>
    </recommendedName>
</protein>
<evidence type="ECO:0000313" key="2">
    <source>
        <dbReference type="Proteomes" id="UP000587586"/>
    </source>
</evidence>
<evidence type="ECO:0008006" key="3">
    <source>
        <dbReference type="Google" id="ProtNLM"/>
    </source>
</evidence>
<dbReference type="EMBL" id="BLXZ01000008">
    <property type="protein sequence ID" value="GFO70150.1"/>
    <property type="molecule type" value="Genomic_DNA"/>
</dbReference>
<dbReference type="Proteomes" id="UP000587586">
    <property type="component" value="Unassembled WGS sequence"/>
</dbReference>
<gene>
    <name evidence="1" type="ORF">GMLC_37290</name>
</gene>
<accession>A0A6V8NCJ4</accession>
<dbReference type="InterPro" id="IPR007922">
    <property type="entry name" value="DciA-like"/>
</dbReference>